<proteinExistence type="predicted"/>
<sequence>MKFYPHIRMPHHLTYNLLWAPPRLPSDSPAVQVDAKLSLLSNALSTVLANPAVLPVGGTLGFHLLHEYSLERASRKNSRSTCKGILPMLKGSDRTLYRACAQHLYVSQLDIQLHYYVPGVGKFLCDSVIESTRRHGRDPATRSRTKRCSRRYGRTGRWCSS</sequence>
<name>A0A5C3QRT0_9AGAR</name>
<accession>A0A5C3QRT0</accession>
<reference evidence="1 2" key="1">
    <citation type="journal article" date="2019" name="Nat. Ecol. Evol.">
        <title>Megaphylogeny resolves global patterns of mushroom evolution.</title>
        <authorList>
            <person name="Varga T."/>
            <person name="Krizsan K."/>
            <person name="Foldi C."/>
            <person name="Dima B."/>
            <person name="Sanchez-Garcia M."/>
            <person name="Sanchez-Ramirez S."/>
            <person name="Szollosi G.J."/>
            <person name="Szarkandi J.G."/>
            <person name="Papp V."/>
            <person name="Albert L."/>
            <person name="Andreopoulos W."/>
            <person name="Angelini C."/>
            <person name="Antonin V."/>
            <person name="Barry K.W."/>
            <person name="Bougher N.L."/>
            <person name="Buchanan P."/>
            <person name="Buyck B."/>
            <person name="Bense V."/>
            <person name="Catcheside P."/>
            <person name="Chovatia M."/>
            <person name="Cooper J."/>
            <person name="Damon W."/>
            <person name="Desjardin D."/>
            <person name="Finy P."/>
            <person name="Geml J."/>
            <person name="Haridas S."/>
            <person name="Hughes K."/>
            <person name="Justo A."/>
            <person name="Karasinski D."/>
            <person name="Kautmanova I."/>
            <person name="Kiss B."/>
            <person name="Kocsube S."/>
            <person name="Kotiranta H."/>
            <person name="LaButti K.M."/>
            <person name="Lechner B.E."/>
            <person name="Liimatainen K."/>
            <person name="Lipzen A."/>
            <person name="Lukacs Z."/>
            <person name="Mihaltcheva S."/>
            <person name="Morgado L.N."/>
            <person name="Niskanen T."/>
            <person name="Noordeloos M.E."/>
            <person name="Ohm R.A."/>
            <person name="Ortiz-Santana B."/>
            <person name="Ovrebo C."/>
            <person name="Racz N."/>
            <person name="Riley R."/>
            <person name="Savchenko A."/>
            <person name="Shiryaev A."/>
            <person name="Soop K."/>
            <person name="Spirin V."/>
            <person name="Szebenyi C."/>
            <person name="Tomsovsky M."/>
            <person name="Tulloss R.E."/>
            <person name="Uehling J."/>
            <person name="Grigoriev I.V."/>
            <person name="Vagvolgyi C."/>
            <person name="Papp T."/>
            <person name="Martin F.M."/>
            <person name="Miettinen O."/>
            <person name="Hibbett D.S."/>
            <person name="Nagy L.G."/>
        </authorList>
    </citation>
    <scope>NUCLEOTIDE SEQUENCE [LARGE SCALE GENOMIC DNA]</scope>
    <source>
        <strain evidence="1 2">CBS 309.79</strain>
    </source>
</reference>
<evidence type="ECO:0000313" key="1">
    <source>
        <dbReference type="EMBL" id="TFL01064.1"/>
    </source>
</evidence>
<dbReference type="Proteomes" id="UP000305067">
    <property type="component" value="Unassembled WGS sequence"/>
</dbReference>
<keyword evidence="2" id="KW-1185">Reference proteome</keyword>
<organism evidence="1 2">
    <name type="scientific">Pterulicium gracile</name>
    <dbReference type="NCBI Taxonomy" id="1884261"/>
    <lineage>
        <taxon>Eukaryota</taxon>
        <taxon>Fungi</taxon>
        <taxon>Dikarya</taxon>
        <taxon>Basidiomycota</taxon>
        <taxon>Agaricomycotina</taxon>
        <taxon>Agaricomycetes</taxon>
        <taxon>Agaricomycetidae</taxon>
        <taxon>Agaricales</taxon>
        <taxon>Pleurotineae</taxon>
        <taxon>Pterulaceae</taxon>
        <taxon>Pterulicium</taxon>
    </lineage>
</organism>
<dbReference type="AlphaFoldDB" id="A0A5C3QRT0"/>
<evidence type="ECO:0000313" key="2">
    <source>
        <dbReference type="Proteomes" id="UP000305067"/>
    </source>
</evidence>
<gene>
    <name evidence="1" type="ORF">BDV98DRAFT_568403</name>
</gene>
<protein>
    <submittedName>
        <fullName evidence="1">Uncharacterized protein</fullName>
    </submittedName>
</protein>
<dbReference type="EMBL" id="ML178826">
    <property type="protein sequence ID" value="TFL01064.1"/>
    <property type="molecule type" value="Genomic_DNA"/>
</dbReference>